<evidence type="ECO:0000313" key="1">
    <source>
        <dbReference type="EMBL" id="EGE54923.1"/>
    </source>
</evidence>
<comment type="caution">
    <text evidence="1">The sequence shown here is derived from an EMBL/GenBank/DDBJ whole genome shotgun (WGS) entry which is preliminary data.</text>
</comment>
<organism evidence="1 2">
    <name type="scientific">Streptococcus parauberis NCFD 2020</name>
    <dbReference type="NCBI Taxonomy" id="873447"/>
    <lineage>
        <taxon>Bacteria</taxon>
        <taxon>Bacillati</taxon>
        <taxon>Bacillota</taxon>
        <taxon>Bacilli</taxon>
        <taxon>Lactobacillales</taxon>
        <taxon>Streptococcaceae</taxon>
        <taxon>Streptococcus</taxon>
    </lineage>
</organism>
<proteinExistence type="predicted"/>
<evidence type="ECO:0000313" key="2">
    <source>
        <dbReference type="Proteomes" id="UP000003732"/>
    </source>
</evidence>
<protein>
    <submittedName>
        <fullName evidence="1">Uncharacterized protein</fullName>
    </submittedName>
</protein>
<dbReference type="AlphaFoldDB" id="F1YXQ2"/>
<dbReference type="HOGENOM" id="CLU_3333684_0_0_9"/>
<name>F1YXQ2_9STRE</name>
<dbReference type="EMBL" id="AEUT02000001">
    <property type="protein sequence ID" value="EGE54923.1"/>
    <property type="molecule type" value="Genomic_DNA"/>
</dbReference>
<dbReference type="Proteomes" id="UP000003732">
    <property type="component" value="Unassembled WGS sequence"/>
</dbReference>
<sequence length="38" mass="4425">MEMQELIDKETNPGLKHAYSRMLKASESNPGERQWFAT</sequence>
<reference evidence="1 2" key="1">
    <citation type="submission" date="2011-02" db="EMBL/GenBank/DDBJ databases">
        <authorList>
            <person name="Stanhope M.J."/>
            <person name="Durkin A.S."/>
            <person name="Hostetler J."/>
            <person name="Kim M."/>
            <person name="Radune D."/>
            <person name="Singh I."/>
            <person name="Town C.D."/>
        </authorList>
    </citation>
    <scope>NUCLEOTIDE SEQUENCE [LARGE SCALE GENOMIC DNA]</scope>
    <source>
        <strain evidence="1 2">NCFD 2020</strain>
    </source>
</reference>
<accession>F1YXQ2</accession>
<gene>
    <name evidence="1" type="ORF">SPB_1381</name>
</gene>